<reference evidence="1" key="1">
    <citation type="submission" date="2020-10" db="EMBL/GenBank/DDBJ databases">
        <title>Sequencing the genomes of 1000 actinobacteria strains.</title>
        <authorList>
            <person name="Klenk H.-P."/>
        </authorList>
    </citation>
    <scope>NUCLEOTIDE SEQUENCE</scope>
    <source>
        <strain evidence="1">DSM 45354</strain>
    </source>
</reference>
<sequence>MESTGRPWHASDPHPAEVPECVAAALGRGVEEVRSGQVELVARSNVPGLATVGIWRQRGSDWSSVVKVVGHADHDGAVWGSDRDPVHPFYWRREADAFEHPLLASLRGGLRAPRPYGVQERRDGSVAVWMEDVEGDPGSGWALPRYRLAAAHLGRMQGALAESPDLLTPWLSRGWLRLYVERRAGVSAILDDVDAWRHPFVRAVLPVRRAAEFAALWDVRGGLLDVLAGYPRTLCQLDFHPRNLFDVDGDTVAIDWAFAGVGALGEDLGTLLVDAVADFHLPPTVLPELFETLVAGYADGLAAAGRGLPRADVRRAVAAGAAAKYGWLVPAFLTTATAGRPMMNGRPVEDAAPFWAACAVFLLGLAREALG</sequence>
<organism evidence="1 2">
    <name type="scientific">Actinopolymorpha pittospori</name>
    <dbReference type="NCBI Taxonomy" id="648752"/>
    <lineage>
        <taxon>Bacteria</taxon>
        <taxon>Bacillati</taxon>
        <taxon>Actinomycetota</taxon>
        <taxon>Actinomycetes</taxon>
        <taxon>Propionibacteriales</taxon>
        <taxon>Actinopolymorphaceae</taxon>
        <taxon>Actinopolymorpha</taxon>
    </lineage>
</organism>
<dbReference type="EMBL" id="JADBEM010000001">
    <property type="protein sequence ID" value="MBE1611874.1"/>
    <property type="molecule type" value="Genomic_DNA"/>
</dbReference>
<dbReference type="RefSeq" id="WP_192755017.1">
    <property type="nucleotide sequence ID" value="NZ_BAABJL010000176.1"/>
</dbReference>
<evidence type="ECO:0000313" key="1">
    <source>
        <dbReference type="EMBL" id="MBE1611874.1"/>
    </source>
</evidence>
<dbReference type="Gene3D" id="3.90.1200.10">
    <property type="match status" value="1"/>
</dbReference>
<gene>
    <name evidence="1" type="ORF">HEB94_008722</name>
</gene>
<name>A0A927N4D1_9ACTN</name>
<accession>A0A927N4D1</accession>
<dbReference type="InterPro" id="IPR011009">
    <property type="entry name" value="Kinase-like_dom_sf"/>
</dbReference>
<comment type="caution">
    <text evidence="1">The sequence shown here is derived from an EMBL/GenBank/DDBJ whole genome shotgun (WGS) entry which is preliminary data.</text>
</comment>
<evidence type="ECO:0000313" key="2">
    <source>
        <dbReference type="Proteomes" id="UP000638648"/>
    </source>
</evidence>
<keyword evidence="2" id="KW-1185">Reference proteome</keyword>
<dbReference type="Proteomes" id="UP000638648">
    <property type="component" value="Unassembled WGS sequence"/>
</dbReference>
<protein>
    <recommendedName>
        <fullName evidence="3">Aminoglycoside phosphotransferase</fullName>
    </recommendedName>
</protein>
<proteinExistence type="predicted"/>
<evidence type="ECO:0008006" key="3">
    <source>
        <dbReference type="Google" id="ProtNLM"/>
    </source>
</evidence>
<dbReference type="AlphaFoldDB" id="A0A927N4D1"/>
<dbReference type="SUPFAM" id="SSF56112">
    <property type="entry name" value="Protein kinase-like (PK-like)"/>
    <property type="match status" value="1"/>
</dbReference>